<dbReference type="InterPro" id="IPR054197">
    <property type="entry name" value="DUF6902"/>
</dbReference>
<gene>
    <name evidence="1" type="ORF">SAMN05421853_10953</name>
</gene>
<dbReference type="AlphaFoldDB" id="A0A1I5ZDP3"/>
<proteinExistence type="predicted"/>
<dbReference type="EMBL" id="FOXV01000009">
    <property type="protein sequence ID" value="SFQ54551.1"/>
    <property type="molecule type" value="Genomic_DNA"/>
</dbReference>
<evidence type="ECO:0000313" key="2">
    <source>
        <dbReference type="Proteomes" id="UP000243106"/>
    </source>
</evidence>
<keyword evidence="2" id="KW-1185">Reference proteome</keyword>
<organism evidence="1 2">
    <name type="scientific">Roseivivax halotolerans</name>
    <dbReference type="NCBI Taxonomy" id="93684"/>
    <lineage>
        <taxon>Bacteria</taxon>
        <taxon>Pseudomonadati</taxon>
        <taxon>Pseudomonadota</taxon>
        <taxon>Alphaproteobacteria</taxon>
        <taxon>Rhodobacterales</taxon>
        <taxon>Roseobacteraceae</taxon>
        <taxon>Roseivivax</taxon>
    </lineage>
</organism>
<dbReference type="Pfam" id="PF21843">
    <property type="entry name" value="DUF6902"/>
    <property type="match status" value="1"/>
</dbReference>
<name>A0A1I5ZDP3_9RHOB</name>
<dbReference type="Proteomes" id="UP000243106">
    <property type="component" value="Unassembled WGS sequence"/>
</dbReference>
<dbReference type="STRING" id="93684.SAMN05421853_10953"/>
<evidence type="ECO:0000313" key="1">
    <source>
        <dbReference type="EMBL" id="SFQ54551.1"/>
    </source>
</evidence>
<reference evidence="2" key="1">
    <citation type="submission" date="2016-10" db="EMBL/GenBank/DDBJ databases">
        <authorList>
            <person name="Varghese N."/>
            <person name="Submissions S."/>
        </authorList>
    </citation>
    <scope>NUCLEOTIDE SEQUENCE [LARGE SCALE GENOMIC DNA]</scope>
    <source>
        <strain evidence="2">JCM 10271</strain>
    </source>
</reference>
<accession>A0A1I5ZDP3</accession>
<dbReference type="RefSeq" id="WP_093013091.1">
    <property type="nucleotide sequence ID" value="NZ_FOXV01000009.1"/>
</dbReference>
<protein>
    <submittedName>
        <fullName evidence="1">Uncharacterized protein</fullName>
    </submittedName>
</protein>
<sequence>MSNVVQFAVAPRARSREACIPALLGAFAQSRRPIDDVFWLKENAELLNLLAVTGSEVAPEALEPLGGFYENAAERLAFFPQYYRFILSIALDMETLGWRGRVAEELCAMAARSGLAQAELSDLQRAEARRLLSQRRFADDVDAGLDDRLRAFMRRPETFAVPNKKAAYELTHIAFYLSDYGTRDPNLDAAAIDSLHFAGAVAYLEGNSDLLAEVSIALRYSGVACPQPWVEFLTVSRHEFHISEGQGRFAQDSYHDYLVCQWEAALSGQALFDCAMPHVPNRFEKRRSGAVSPLREISEVLFLMDANARGTKASRHRRLTETLSFHAKDRLEKLEAALPTRFGRFFDLFARGESAAASVEVFA</sequence>